<accession>A0AAN6UPK4</accession>
<dbReference type="GO" id="GO:0006086">
    <property type="term" value="P:pyruvate decarboxylation to acetyl-CoA"/>
    <property type="evidence" value="ECO:0007669"/>
    <property type="project" value="InterPro"/>
</dbReference>
<protein>
    <recommendedName>
        <fullName evidence="10">Pyruvate dehydrogenase E1 component subunit beta</fullName>
        <ecNumber evidence="10">1.2.4.1</ecNumber>
    </recommendedName>
</protein>
<dbReference type="Pfam" id="PF02780">
    <property type="entry name" value="Transketolase_C"/>
    <property type="match status" value="1"/>
</dbReference>
<dbReference type="InterPro" id="IPR009014">
    <property type="entry name" value="Transketo_C/PFOR_II"/>
</dbReference>
<evidence type="ECO:0000259" key="11">
    <source>
        <dbReference type="SMART" id="SM00861"/>
    </source>
</evidence>
<proteinExistence type="predicted"/>
<dbReference type="EC" id="1.2.4.1" evidence="10"/>
<evidence type="ECO:0000313" key="12">
    <source>
        <dbReference type="EMBL" id="KAK4136877.1"/>
    </source>
</evidence>
<dbReference type="GO" id="GO:0004739">
    <property type="term" value="F:pyruvate dehydrogenase (acetyl-transferring) activity"/>
    <property type="evidence" value="ECO:0007669"/>
    <property type="project" value="UniProtKB-UniRule"/>
</dbReference>
<dbReference type="FunFam" id="3.40.50.920:FF:000001">
    <property type="entry name" value="Pyruvate dehydrogenase E1 beta subunit"/>
    <property type="match status" value="1"/>
</dbReference>
<evidence type="ECO:0000256" key="8">
    <source>
        <dbReference type="ARBA" id="ARBA00023128"/>
    </source>
</evidence>
<dbReference type="AlphaFoldDB" id="A0AAN6UPK4"/>
<keyword evidence="8" id="KW-0496">Mitochondrion</keyword>
<evidence type="ECO:0000256" key="3">
    <source>
        <dbReference type="ARBA" id="ARBA00022723"/>
    </source>
</evidence>
<dbReference type="PANTHER" id="PTHR11624">
    <property type="entry name" value="DEHYDROGENASE RELATED"/>
    <property type="match status" value="1"/>
</dbReference>
<evidence type="ECO:0000313" key="13">
    <source>
        <dbReference type="Proteomes" id="UP001304895"/>
    </source>
</evidence>
<reference evidence="12" key="2">
    <citation type="submission" date="2023-05" db="EMBL/GenBank/DDBJ databases">
        <authorList>
            <consortium name="Lawrence Berkeley National Laboratory"/>
            <person name="Steindorff A."/>
            <person name="Hensen N."/>
            <person name="Bonometti L."/>
            <person name="Westerberg I."/>
            <person name="Brannstrom I.O."/>
            <person name="Guillou S."/>
            <person name="Cros-Aarteil S."/>
            <person name="Calhoun S."/>
            <person name="Haridas S."/>
            <person name="Kuo A."/>
            <person name="Mondo S."/>
            <person name="Pangilinan J."/>
            <person name="Riley R."/>
            <person name="Labutti K."/>
            <person name="Andreopoulos B."/>
            <person name="Lipzen A."/>
            <person name="Chen C."/>
            <person name="Yanf M."/>
            <person name="Daum C."/>
            <person name="Ng V."/>
            <person name="Clum A."/>
            <person name="Ohm R."/>
            <person name="Martin F."/>
            <person name="Silar P."/>
            <person name="Natvig D."/>
            <person name="Lalanne C."/>
            <person name="Gautier V."/>
            <person name="Ament-Velasquez S.L."/>
            <person name="Kruys A."/>
            <person name="Hutchinson M.I."/>
            <person name="Powell A.J."/>
            <person name="Barry K."/>
            <person name="Miller A.N."/>
            <person name="Grigoriev I.V."/>
            <person name="Debuchy R."/>
            <person name="Gladieux P."/>
            <person name="Thoren M.H."/>
            <person name="Johannesson H."/>
        </authorList>
    </citation>
    <scope>NUCLEOTIDE SEQUENCE</scope>
    <source>
        <strain evidence="12">CBS 123565</strain>
    </source>
</reference>
<comment type="subcellular location">
    <subcellularLocation>
        <location evidence="2">Mitochondrion</location>
    </subcellularLocation>
</comment>
<sequence>MSRYLRPTARLAATARASAIRPTTTSSFLYKAAAVPSLQKRTYADAAGVKEYTVRDALNEALAEELELNPKVFILGEEVAQYNGAYKVTKGLLDRFGEKRIIDTPITEMGFTGLAVGAALNGLHPVCEFMTFNFAMQAIDHIVNSAAKTLYMSGGIQPCNITFRGPNGFASGVAAQHSQDYSAWYGSIPGLKVVSPWSAEDAKGLLKAAIRDPNPVVVLENELMYGKSFPMSEAAQKDDFVIPFGKAKIERVGKDLTMVTASRCVGQALVAAENLKSKYGVEVEVLNLRSIKPLDIESIVKSVKKTHRLMSIESGFPAFGVGAEILALTMEYAFDYLDAPAQRVTGADVPTPYAAGLEAMSFPTEELIEQYAVRMLRL</sequence>
<dbReference type="PANTHER" id="PTHR11624:SF96">
    <property type="entry name" value="PYRUVATE DEHYDROGENASE E1 COMPONENT SUBUNIT BETA, MITOCHONDRIAL"/>
    <property type="match status" value="1"/>
</dbReference>
<dbReference type="Gene3D" id="3.40.50.920">
    <property type="match status" value="1"/>
</dbReference>
<keyword evidence="5" id="KW-0630">Potassium</keyword>
<evidence type="ECO:0000256" key="4">
    <source>
        <dbReference type="ARBA" id="ARBA00022946"/>
    </source>
</evidence>
<evidence type="ECO:0000256" key="6">
    <source>
        <dbReference type="ARBA" id="ARBA00023002"/>
    </source>
</evidence>
<keyword evidence="6 10" id="KW-0560">Oxidoreductase</keyword>
<evidence type="ECO:0000256" key="2">
    <source>
        <dbReference type="ARBA" id="ARBA00004173"/>
    </source>
</evidence>
<evidence type="ECO:0000256" key="1">
    <source>
        <dbReference type="ARBA" id="ARBA00001964"/>
    </source>
</evidence>
<feature type="domain" description="Transketolase-like pyrimidine-binding" evidence="11">
    <location>
        <begin position="52"/>
        <end position="227"/>
    </location>
</feature>
<name>A0AAN6UPK4_9PEZI</name>
<dbReference type="FunFam" id="3.40.50.970:FF:000006">
    <property type="entry name" value="Pyruvate dehydrogenase E1 component subunit beta"/>
    <property type="match status" value="1"/>
</dbReference>
<reference evidence="12" key="1">
    <citation type="journal article" date="2023" name="Mol. Phylogenet. Evol.">
        <title>Genome-scale phylogeny and comparative genomics of the fungal order Sordariales.</title>
        <authorList>
            <person name="Hensen N."/>
            <person name="Bonometti L."/>
            <person name="Westerberg I."/>
            <person name="Brannstrom I.O."/>
            <person name="Guillou S."/>
            <person name="Cros-Aarteil S."/>
            <person name="Calhoun S."/>
            <person name="Haridas S."/>
            <person name="Kuo A."/>
            <person name="Mondo S."/>
            <person name="Pangilinan J."/>
            <person name="Riley R."/>
            <person name="LaButti K."/>
            <person name="Andreopoulos B."/>
            <person name="Lipzen A."/>
            <person name="Chen C."/>
            <person name="Yan M."/>
            <person name="Daum C."/>
            <person name="Ng V."/>
            <person name="Clum A."/>
            <person name="Steindorff A."/>
            <person name="Ohm R.A."/>
            <person name="Martin F."/>
            <person name="Silar P."/>
            <person name="Natvig D.O."/>
            <person name="Lalanne C."/>
            <person name="Gautier V."/>
            <person name="Ament-Velasquez S.L."/>
            <person name="Kruys A."/>
            <person name="Hutchinson M.I."/>
            <person name="Powell A.J."/>
            <person name="Barry K."/>
            <person name="Miller A.N."/>
            <person name="Grigoriev I.V."/>
            <person name="Debuchy R."/>
            <person name="Gladieux P."/>
            <person name="Hiltunen Thoren M."/>
            <person name="Johannesson H."/>
        </authorList>
    </citation>
    <scope>NUCLEOTIDE SEQUENCE</scope>
    <source>
        <strain evidence="12">CBS 123565</strain>
    </source>
</reference>
<dbReference type="InterPro" id="IPR005475">
    <property type="entry name" value="Transketolase-like_Pyr-bd"/>
</dbReference>
<dbReference type="Gene3D" id="3.40.50.970">
    <property type="match status" value="1"/>
</dbReference>
<dbReference type="InterPro" id="IPR029061">
    <property type="entry name" value="THDP-binding"/>
</dbReference>
<dbReference type="SMART" id="SM00861">
    <property type="entry name" value="Transket_pyr"/>
    <property type="match status" value="1"/>
</dbReference>
<gene>
    <name evidence="12" type="ORF">BT67DRAFT_417365</name>
</gene>
<comment type="catalytic activity">
    <reaction evidence="10">
        <text>N(6)-[(R)-lipoyl]-L-lysyl-[protein] + pyruvate + H(+) = N(6)-[(R)-S(8)-acetyldihydrolipoyl]-L-lysyl-[protein] + CO2</text>
        <dbReference type="Rhea" id="RHEA:19189"/>
        <dbReference type="Rhea" id="RHEA-COMP:10474"/>
        <dbReference type="Rhea" id="RHEA-COMP:10478"/>
        <dbReference type="ChEBI" id="CHEBI:15361"/>
        <dbReference type="ChEBI" id="CHEBI:15378"/>
        <dbReference type="ChEBI" id="CHEBI:16526"/>
        <dbReference type="ChEBI" id="CHEBI:83099"/>
        <dbReference type="ChEBI" id="CHEBI:83111"/>
        <dbReference type="EC" id="1.2.4.1"/>
    </reaction>
</comment>
<dbReference type="SUPFAM" id="SSF52518">
    <property type="entry name" value="Thiamin diphosphate-binding fold (THDP-binding)"/>
    <property type="match status" value="1"/>
</dbReference>
<keyword evidence="3" id="KW-0479">Metal-binding</keyword>
<keyword evidence="7 10" id="KW-0786">Thiamine pyrophosphate</keyword>
<dbReference type="CDD" id="cd07036">
    <property type="entry name" value="TPP_PYR_E1-PDHc-beta_like"/>
    <property type="match status" value="1"/>
</dbReference>
<evidence type="ECO:0000256" key="10">
    <source>
        <dbReference type="RuleBase" id="RU364074"/>
    </source>
</evidence>
<dbReference type="Pfam" id="PF02779">
    <property type="entry name" value="Transket_pyr"/>
    <property type="match status" value="1"/>
</dbReference>
<keyword evidence="13" id="KW-1185">Reference proteome</keyword>
<dbReference type="InterPro" id="IPR027110">
    <property type="entry name" value="PDHB_mito-type"/>
</dbReference>
<organism evidence="12 13">
    <name type="scientific">Trichocladium antarcticum</name>
    <dbReference type="NCBI Taxonomy" id="1450529"/>
    <lineage>
        <taxon>Eukaryota</taxon>
        <taxon>Fungi</taxon>
        <taxon>Dikarya</taxon>
        <taxon>Ascomycota</taxon>
        <taxon>Pezizomycotina</taxon>
        <taxon>Sordariomycetes</taxon>
        <taxon>Sordariomycetidae</taxon>
        <taxon>Sordariales</taxon>
        <taxon>Chaetomiaceae</taxon>
        <taxon>Trichocladium</taxon>
    </lineage>
</organism>
<dbReference type="SUPFAM" id="SSF52922">
    <property type="entry name" value="TK C-terminal domain-like"/>
    <property type="match status" value="1"/>
</dbReference>
<dbReference type="NCBIfam" id="NF008854">
    <property type="entry name" value="PRK11892.1"/>
    <property type="match status" value="1"/>
</dbReference>
<dbReference type="NCBIfam" id="NF006667">
    <property type="entry name" value="PRK09212.1"/>
    <property type="match status" value="1"/>
</dbReference>
<evidence type="ECO:0000256" key="7">
    <source>
        <dbReference type="ARBA" id="ARBA00023052"/>
    </source>
</evidence>
<dbReference type="InterPro" id="IPR033248">
    <property type="entry name" value="Transketolase_C"/>
</dbReference>
<evidence type="ECO:0000256" key="5">
    <source>
        <dbReference type="ARBA" id="ARBA00022958"/>
    </source>
</evidence>
<keyword evidence="4" id="KW-0809">Transit peptide</keyword>
<keyword evidence="9 10" id="KW-0670">Pyruvate</keyword>
<dbReference type="Proteomes" id="UP001304895">
    <property type="component" value="Unassembled WGS sequence"/>
</dbReference>
<comment type="cofactor">
    <cofactor evidence="1 10">
        <name>thiamine diphosphate</name>
        <dbReference type="ChEBI" id="CHEBI:58937"/>
    </cofactor>
</comment>
<comment type="caution">
    <text evidence="12">The sequence shown here is derived from an EMBL/GenBank/DDBJ whole genome shotgun (WGS) entry which is preliminary data.</text>
</comment>
<comment type="function">
    <text evidence="10">The pyruvate dehydrogenase complex catalyzes the overall conversion of pyruvate to acetyl-CoA and CO2.</text>
</comment>
<evidence type="ECO:0000256" key="9">
    <source>
        <dbReference type="ARBA" id="ARBA00023317"/>
    </source>
</evidence>
<dbReference type="EMBL" id="MU853403">
    <property type="protein sequence ID" value="KAK4136877.1"/>
    <property type="molecule type" value="Genomic_DNA"/>
</dbReference>
<dbReference type="GO" id="GO:0005739">
    <property type="term" value="C:mitochondrion"/>
    <property type="evidence" value="ECO:0007669"/>
    <property type="project" value="UniProtKB-SubCell"/>
</dbReference>
<dbReference type="GO" id="GO:0046872">
    <property type="term" value="F:metal ion binding"/>
    <property type="evidence" value="ECO:0007669"/>
    <property type="project" value="UniProtKB-KW"/>
</dbReference>